<dbReference type="EMBL" id="BGZK01000852">
    <property type="protein sequence ID" value="GBP62875.1"/>
    <property type="molecule type" value="Genomic_DNA"/>
</dbReference>
<protein>
    <submittedName>
        <fullName evidence="1">Uncharacterized protein</fullName>
    </submittedName>
</protein>
<proteinExistence type="predicted"/>
<evidence type="ECO:0000313" key="2">
    <source>
        <dbReference type="Proteomes" id="UP000299102"/>
    </source>
</evidence>
<organism evidence="1 2">
    <name type="scientific">Eumeta variegata</name>
    <name type="common">Bagworm moth</name>
    <name type="synonym">Eumeta japonica</name>
    <dbReference type="NCBI Taxonomy" id="151549"/>
    <lineage>
        <taxon>Eukaryota</taxon>
        <taxon>Metazoa</taxon>
        <taxon>Ecdysozoa</taxon>
        <taxon>Arthropoda</taxon>
        <taxon>Hexapoda</taxon>
        <taxon>Insecta</taxon>
        <taxon>Pterygota</taxon>
        <taxon>Neoptera</taxon>
        <taxon>Endopterygota</taxon>
        <taxon>Lepidoptera</taxon>
        <taxon>Glossata</taxon>
        <taxon>Ditrysia</taxon>
        <taxon>Tineoidea</taxon>
        <taxon>Psychidae</taxon>
        <taxon>Oiketicinae</taxon>
        <taxon>Eumeta</taxon>
    </lineage>
</organism>
<dbReference type="AlphaFoldDB" id="A0A4C1XKY1"/>
<reference evidence="1 2" key="1">
    <citation type="journal article" date="2019" name="Commun. Biol.">
        <title>The bagworm genome reveals a unique fibroin gene that provides high tensile strength.</title>
        <authorList>
            <person name="Kono N."/>
            <person name="Nakamura H."/>
            <person name="Ohtoshi R."/>
            <person name="Tomita M."/>
            <person name="Numata K."/>
            <person name="Arakawa K."/>
        </authorList>
    </citation>
    <scope>NUCLEOTIDE SEQUENCE [LARGE SCALE GENOMIC DNA]</scope>
</reference>
<sequence length="107" mass="11446">MYSGKVFSLQLQYNVCRSELSAEDAMRRFNAPRSLLLLPRVSVLRHCDASATNFTAAELRVYTIVTKVRVIGGDAPAAASGTAAAAPISAILDVSCARDYPSSHESV</sequence>
<evidence type="ECO:0000313" key="1">
    <source>
        <dbReference type="EMBL" id="GBP62875.1"/>
    </source>
</evidence>
<comment type="caution">
    <text evidence="1">The sequence shown here is derived from an EMBL/GenBank/DDBJ whole genome shotgun (WGS) entry which is preliminary data.</text>
</comment>
<name>A0A4C1XKY1_EUMVA</name>
<accession>A0A4C1XKY1</accession>
<gene>
    <name evidence="1" type="ORF">EVAR_24980_1</name>
</gene>
<dbReference type="Proteomes" id="UP000299102">
    <property type="component" value="Unassembled WGS sequence"/>
</dbReference>
<keyword evidence="2" id="KW-1185">Reference proteome</keyword>